<evidence type="ECO:0000256" key="1">
    <source>
        <dbReference type="SAM" id="MobiDB-lite"/>
    </source>
</evidence>
<protein>
    <submittedName>
        <fullName evidence="3">Uncharacterized protein</fullName>
    </submittedName>
</protein>
<keyword evidence="2" id="KW-1185">Reference proteome</keyword>
<dbReference type="AlphaFoldDB" id="A0A915K1V7"/>
<proteinExistence type="predicted"/>
<feature type="region of interest" description="Disordered" evidence="1">
    <location>
        <begin position="78"/>
        <end position="128"/>
    </location>
</feature>
<feature type="compositionally biased region" description="Basic and acidic residues" evidence="1">
    <location>
        <begin position="80"/>
        <end position="91"/>
    </location>
</feature>
<accession>A0A915K1V7</accession>
<name>A0A915K1V7_ROMCU</name>
<sequence length="207" mass="23614">MRKKNNDTEAKKERRNALIVSKLNRKFVLAGSIIEKITLFDWEHDFRVPSNQRREPIYEGSITKESPSLPGRHYRLKMSRNTEDLASDKTLPRTPPGARHDDSDKSFALPVVSNTTSKRKGSNSSAISHRAEVKLYPLNAPNPATPIMTNSNNNINNMATAKELFTADDRDTQINVPMDRRPKLAEDQIDPFVVDQLKEECFRQPQK</sequence>
<feature type="compositionally biased region" description="Polar residues" evidence="1">
    <location>
        <begin position="112"/>
        <end position="127"/>
    </location>
</feature>
<dbReference type="Proteomes" id="UP000887565">
    <property type="component" value="Unplaced"/>
</dbReference>
<evidence type="ECO:0000313" key="2">
    <source>
        <dbReference type="Proteomes" id="UP000887565"/>
    </source>
</evidence>
<reference evidence="3" key="1">
    <citation type="submission" date="2022-11" db="UniProtKB">
        <authorList>
            <consortium name="WormBaseParasite"/>
        </authorList>
    </citation>
    <scope>IDENTIFICATION</scope>
</reference>
<evidence type="ECO:0000313" key="3">
    <source>
        <dbReference type="WBParaSite" id="nRc.2.0.1.t32304-RA"/>
    </source>
</evidence>
<organism evidence="2 3">
    <name type="scientific">Romanomermis culicivorax</name>
    <name type="common">Nematode worm</name>
    <dbReference type="NCBI Taxonomy" id="13658"/>
    <lineage>
        <taxon>Eukaryota</taxon>
        <taxon>Metazoa</taxon>
        <taxon>Ecdysozoa</taxon>
        <taxon>Nematoda</taxon>
        <taxon>Enoplea</taxon>
        <taxon>Dorylaimia</taxon>
        <taxon>Mermithida</taxon>
        <taxon>Mermithoidea</taxon>
        <taxon>Mermithidae</taxon>
        <taxon>Romanomermis</taxon>
    </lineage>
</organism>
<dbReference type="WBParaSite" id="nRc.2.0.1.t32304-RA">
    <property type="protein sequence ID" value="nRc.2.0.1.t32304-RA"/>
    <property type="gene ID" value="nRc.2.0.1.g32304"/>
</dbReference>